<reference evidence="3 4" key="1">
    <citation type="journal article" date="2012" name="Sci. Rep.">
        <title>Genomic perspectives on the evolution of fungal entomopathogenicity in Beauveria bassiana.</title>
        <authorList>
            <person name="Xiao G."/>
            <person name="Ying S.H."/>
            <person name="Zheng P."/>
            <person name="Wang Z.L."/>
            <person name="Zhang S."/>
            <person name="Xie X.Q."/>
            <person name="Shang Y."/>
            <person name="St Leger R.J."/>
            <person name="Zhao G.P."/>
            <person name="Wang C."/>
            <person name="Feng M.G."/>
        </authorList>
    </citation>
    <scope>NUCLEOTIDE SEQUENCE [LARGE SCALE GENOMIC DNA]</scope>
    <source>
        <strain evidence="3 4">ARSEF 2860</strain>
    </source>
</reference>
<dbReference type="Pfam" id="PF07428">
    <property type="entry name" value="Tri3"/>
    <property type="match status" value="1"/>
</dbReference>
<accession>J5J7H7</accession>
<protein>
    <submittedName>
        <fullName evidence="3">15-O-acetyltransferase Tri3</fullName>
    </submittedName>
</protein>
<dbReference type="GO" id="GO:0043386">
    <property type="term" value="P:mycotoxin biosynthetic process"/>
    <property type="evidence" value="ECO:0007669"/>
    <property type="project" value="InterPro"/>
</dbReference>
<organism evidence="3 4">
    <name type="scientific">Beauveria bassiana (strain ARSEF 2860)</name>
    <name type="common">White muscardine disease fungus</name>
    <name type="synonym">Tritirachium shiotae</name>
    <dbReference type="NCBI Taxonomy" id="655819"/>
    <lineage>
        <taxon>Eukaryota</taxon>
        <taxon>Fungi</taxon>
        <taxon>Dikarya</taxon>
        <taxon>Ascomycota</taxon>
        <taxon>Pezizomycotina</taxon>
        <taxon>Sordariomycetes</taxon>
        <taxon>Hypocreomycetidae</taxon>
        <taxon>Hypocreales</taxon>
        <taxon>Cordycipitaceae</taxon>
        <taxon>Beauveria</taxon>
    </lineage>
</organism>
<dbReference type="InterPro" id="IPR009992">
    <property type="entry name" value="Tri3/Sat12/Sat16/Mac1"/>
</dbReference>
<evidence type="ECO:0000313" key="4">
    <source>
        <dbReference type="Proteomes" id="UP000002762"/>
    </source>
</evidence>
<dbReference type="EMBL" id="JH725187">
    <property type="protein sequence ID" value="EJP62378.1"/>
    <property type="molecule type" value="Genomic_DNA"/>
</dbReference>
<dbReference type="HOGENOM" id="CLU_552125_0_0_1"/>
<dbReference type="PANTHER" id="PTHR42034">
    <property type="entry name" value="CHROMOSOME 7, WHOLE GENOME SHOTGUN SEQUENCE-RELATED"/>
    <property type="match status" value="1"/>
</dbReference>
<dbReference type="Gene3D" id="3.30.559.30">
    <property type="entry name" value="Nonribosomal peptide synthetase, condensation domain"/>
    <property type="match status" value="1"/>
</dbReference>
<dbReference type="RefSeq" id="XP_008602023.1">
    <property type="nucleotide sequence ID" value="XM_008603801.1"/>
</dbReference>
<comment type="similarity">
    <text evidence="1">Belongs to the trichothecene O-acetyltransferase family.</text>
</comment>
<dbReference type="InterPro" id="IPR023213">
    <property type="entry name" value="CAT-like_dom_sf"/>
</dbReference>
<sequence length="474" mass="52824">MTVSGPPQLPPLTPEAHRWQTVKTKPRRVQRRSVGAEAIVGLEAQNSKGQYDLYMVATLQSSVASTASSTVLTLSHLKEKFELALLTARFQHPECAATVSWDDQVPAIISYEPPESDKVALAWAKNCVHVRLTAKSAYDVWAELEEERSASNCTTPSKSFEVFLIANIEHQDAEIPARACVDVLIHSNHLFWDGISSRMFVGELFRSLNDLLGCPTGQQPPTFDWGEEVKNLSPAIFDCLCLDVEALGTEFDDKCKEYTAALVGNYGSRGLPFTPGLGFPRCELITLSAEKSKAIIKTIKTRLGPEYTITHLAQAAIVLALLDTLKPDDLTDDEFFVTPTSVDGRRWMEKEVANRFYPMCQTAAVVRVDHLKSIHVSHEDAKETQIEALEHACRDVKASYDRWLKNPYQLALGLRVHNFEANYLKAGVRLDSWRDASTVSIIYNEAHYTQAVVQAFLKSVIDFMLAFIESSGTL</sequence>
<evidence type="ECO:0000256" key="2">
    <source>
        <dbReference type="ARBA" id="ARBA00022679"/>
    </source>
</evidence>
<dbReference type="InParanoid" id="J5J7H7"/>
<keyword evidence="4" id="KW-1185">Reference proteome</keyword>
<evidence type="ECO:0000313" key="3">
    <source>
        <dbReference type="EMBL" id="EJP62378.1"/>
    </source>
</evidence>
<proteinExistence type="inferred from homology"/>
<evidence type="ECO:0000256" key="1">
    <source>
        <dbReference type="ARBA" id="ARBA00006439"/>
    </source>
</evidence>
<keyword evidence="2 3" id="KW-0808">Transferase</keyword>
<dbReference type="GO" id="GO:0016407">
    <property type="term" value="F:acetyltransferase activity"/>
    <property type="evidence" value="ECO:0007669"/>
    <property type="project" value="InterPro"/>
</dbReference>
<dbReference type="PANTHER" id="PTHR42034:SF1">
    <property type="entry name" value="CONDENSATION DOMAIN-CONTAINING PROTEIN"/>
    <property type="match status" value="1"/>
</dbReference>
<dbReference type="OrthoDB" id="4868548at2759"/>
<dbReference type="GeneID" id="19891716"/>
<dbReference type="AlphaFoldDB" id="J5J7H7"/>
<gene>
    <name evidence="3" type="ORF">BBA_08704</name>
</gene>
<dbReference type="Gene3D" id="3.30.559.10">
    <property type="entry name" value="Chloramphenicol acetyltransferase-like domain"/>
    <property type="match status" value="1"/>
</dbReference>
<dbReference type="Proteomes" id="UP000002762">
    <property type="component" value="Unassembled WGS sequence"/>
</dbReference>
<name>J5J7H7_BEAB2</name>